<dbReference type="PANTHER" id="PTHR30466:SF1">
    <property type="entry name" value="FMN REDUCTASE (NADH) RUTF"/>
    <property type="match status" value="1"/>
</dbReference>
<dbReference type="InterPro" id="IPR050268">
    <property type="entry name" value="NADH-dep_flavin_reductase"/>
</dbReference>
<evidence type="ECO:0000256" key="1">
    <source>
        <dbReference type="ARBA" id="ARBA00023002"/>
    </source>
</evidence>
<protein>
    <submittedName>
        <fullName evidence="2">NADH-FMN oxidoreductase RutF, flavin reductase (DIM6/NTAB) family</fullName>
    </submittedName>
</protein>
<accession>A0A1G6S8P6</accession>
<gene>
    <name evidence="2" type="ORF">SAMN05421630_10649</name>
</gene>
<reference evidence="2 3" key="1">
    <citation type="submission" date="2016-10" db="EMBL/GenBank/DDBJ databases">
        <authorList>
            <person name="de Groot N.N."/>
        </authorList>
    </citation>
    <scope>NUCLEOTIDE SEQUENCE [LARGE SCALE GENOMIC DNA]</scope>
    <source>
        <strain evidence="2 3">CGMCC 4.5506</strain>
    </source>
</reference>
<dbReference type="SMART" id="SM00903">
    <property type="entry name" value="Flavin_Reduct"/>
    <property type="match status" value="1"/>
</dbReference>
<evidence type="ECO:0000313" key="2">
    <source>
        <dbReference type="EMBL" id="SDD13034.1"/>
    </source>
</evidence>
<keyword evidence="1" id="KW-0560">Oxidoreductase</keyword>
<dbReference type="STRING" id="530584.SAMN05421630_10649"/>
<dbReference type="Pfam" id="PF01613">
    <property type="entry name" value="Flavin_Reduct"/>
    <property type="match status" value="1"/>
</dbReference>
<dbReference type="InterPro" id="IPR002563">
    <property type="entry name" value="Flavin_Rdtase-like_dom"/>
</dbReference>
<dbReference type="GO" id="GO:0006208">
    <property type="term" value="P:pyrimidine nucleobase catabolic process"/>
    <property type="evidence" value="ECO:0007669"/>
    <property type="project" value="TreeGrafter"/>
</dbReference>
<evidence type="ECO:0000313" key="3">
    <source>
        <dbReference type="Proteomes" id="UP000199494"/>
    </source>
</evidence>
<proteinExistence type="predicted"/>
<dbReference type="PANTHER" id="PTHR30466">
    <property type="entry name" value="FLAVIN REDUCTASE"/>
    <property type="match status" value="1"/>
</dbReference>
<dbReference type="SUPFAM" id="SSF50475">
    <property type="entry name" value="FMN-binding split barrel"/>
    <property type="match status" value="1"/>
</dbReference>
<dbReference type="Proteomes" id="UP000199494">
    <property type="component" value="Unassembled WGS sequence"/>
</dbReference>
<name>A0A1G6S8P6_9PSEU</name>
<dbReference type="InterPro" id="IPR012349">
    <property type="entry name" value="Split_barrel_FMN-bd"/>
</dbReference>
<keyword evidence="3" id="KW-1185">Reference proteome</keyword>
<organism evidence="2 3">
    <name type="scientific">Prauserella marina</name>
    <dbReference type="NCBI Taxonomy" id="530584"/>
    <lineage>
        <taxon>Bacteria</taxon>
        <taxon>Bacillati</taxon>
        <taxon>Actinomycetota</taxon>
        <taxon>Actinomycetes</taxon>
        <taxon>Pseudonocardiales</taxon>
        <taxon>Pseudonocardiaceae</taxon>
        <taxon>Prauserella</taxon>
    </lineage>
</organism>
<dbReference type="AlphaFoldDB" id="A0A1G6S8P6"/>
<dbReference type="RefSeq" id="WP_249033863.1">
    <property type="nucleotide sequence ID" value="NZ_QGTN01000002.1"/>
</dbReference>
<dbReference type="Gene3D" id="2.30.110.10">
    <property type="entry name" value="Electron Transport, Fmn-binding Protein, Chain A"/>
    <property type="match status" value="1"/>
</dbReference>
<dbReference type="EMBL" id="FMZE01000006">
    <property type="protein sequence ID" value="SDD13034.1"/>
    <property type="molecule type" value="Genomic_DNA"/>
</dbReference>
<dbReference type="GO" id="GO:0042602">
    <property type="term" value="F:riboflavin reductase (NADPH) activity"/>
    <property type="evidence" value="ECO:0007669"/>
    <property type="project" value="TreeGrafter"/>
</dbReference>
<dbReference type="GO" id="GO:0010181">
    <property type="term" value="F:FMN binding"/>
    <property type="evidence" value="ECO:0007669"/>
    <property type="project" value="InterPro"/>
</dbReference>
<sequence length="173" mass="18672">MTRTSSLSSRPAIDPAHFRRTMGRFTSGVTVITTVDEGRVHGMTANAFLSVSIDPPLVLISLAKESRMAALLPTTGRYGVNVLAEHQRTHSQHFAGRPVPGLAPEFQFTDEHAFLPGSMAQIGCDLVSTHEAGDHVLHIGHVTHLAHSDGEPLVFFTGAYRALYSDGDDNRAS</sequence>